<reference evidence="2 3" key="2">
    <citation type="journal article" date="2017" name="Front. Plant Sci.">
        <title>Gene Classification and Mining of Molecular Markers Useful in Red Clover (Trifolium pratense) Breeding.</title>
        <authorList>
            <person name="Istvanek J."/>
            <person name="Dluhosova J."/>
            <person name="Dluhos P."/>
            <person name="Patkova L."/>
            <person name="Nedelnik J."/>
            <person name="Repkova J."/>
        </authorList>
    </citation>
    <scope>NUCLEOTIDE SEQUENCE [LARGE SCALE GENOMIC DNA]</scope>
    <source>
        <strain evidence="3">cv. Tatra</strain>
        <tissue evidence="2">Young leaves</tissue>
    </source>
</reference>
<feature type="non-terminal residue" evidence="2">
    <location>
        <position position="1"/>
    </location>
</feature>
<dbReference type="SUPFAM" id="SSF52540">
    <property type="entry name" value="P-loop containing nucleoside triphosphate hydrolases"/>
    <property type="match status" value="1"/>
</dbReference>
<protein>
    <submittedName>
        <fullName evidence="2">CCP protein</fullName>
    </submittedName>
</protein>
<dbReference type="InterPro" id="IPR000157">
    <property type="entry name" value="TIR_dom"/>
</dbReference>
<organism evidence="2 3">
    <name type="scientific">Trifolium pratense</name>
    <name type="common">Red clover</name>
    <dbReference type="NCBI Taxonomy" id="57577"/>
    <lineage>
        <taxon>Eukaryota</taxon>
        <taxon>Viridiplantae</taxon>
        <taxon>Streptophyta</taxon>
        <taxon>Embryophyta</taxon>
        <taxon>Tracheophyta</taxon>
        <taxon>Spermatophyta</taxon>
        <taxon>Magnoliopsida</taxon>
        <taxon>eudicotyledons</taxon>
        <taxon>Gunneridae</taxon>
        <taxon>Pentapetalae</taxon>
        <taxon>rosids</taxon>
        <taxon>fabids</taxon>
        <taxon>Fabales</taxon>
        <taxon>Fabaceae</taxon>
        <taxon>Papilionoideae</taxon>
        <taxon>50 kb inversion clade</taxon>
        <taxon>NPAAA clade</taxon>
        <taxon>Hologalegina</taxon>
        <taxon>IRL clade</taxon>
        <taxon>Trifolieae</taxon>
        <taxon>Trifolium</taxon>
    </lineage>
</organism>
<dbReference type="Pfam" id="PF01582">
    <property type="entry name" value="TIR"/>
    <property type="match status" value="1"/>
</dbReference>
<proteinExistence type="predicted"/>
<dbReference type="EMBL" id="ASHM01043268">
    <property type="protein sequence ID" value="PNX83058.1"/>
    <property type="molecule type" value="Genomic_DNA"/>
</dbReference>
<reference evidence="2 3" key="1">
    <citation type="journal article" date="2014" name="Am. J. Bot.">
        <title>Genome assembly and annotation for red clover (Trifolium pratense; Fabaceae).</title>
        <authorList>
            <person name="Istvanek J."/>
            <person name="Jaros M."/>
            <person name="Krenek A."/>
            <person name="Repkova J."/>
        </authorList>
    </citation>
    <scope>NUCLEOTIDE SEQUENCE [LARGE SCALE GENOMIC DNA]</scope>
    <source>
        <strain evidence="3">cv. Tatra</strain>
        <tissue evidence="2">Young leaves</tissue>
    </source>
</reference>
<dbReference type="InterPro" id="IPR035897">
    <property type="entry name" value="Toll_tir_struct_dom_sf"/>
</dbReference>
<dbReference type="PRINTS" id="PR00364">
    <property type="entry name" value="DISEASERSIST"/>
</dbReference>
<dbReference type="Gene3D" id="3.40.50.300">
    <property type="entry name" value="P-loop containing nucleotide triphosphate hydrolases"/>
    <property type="match status" value="1"/>
</dbReference>
<dbReference type="PANTHER" id="PTHR11017">
    <property type="entry name" value="LEUCINE-RICH REPEAT-CONTAINING PROTEIN"/>
    <property type="match status" value="1"/>
</dbReference>
<sequence length="334" mass="38008">GYLRDALRQRRINAFFDDANLEFGEDISPALLKAIKESKILVIVFSENYASSGWCLRELVKIMECREKNNKQIAFPIFYHVNPSDIRHQRNSYGEAMVVHQNTFGKDSENIKAWTTALSEAANLKGHHIHTGFEIDHVTEIAKEIAKKVHAKKAPKPLLVSEKLYGLDQHINMVKSLLESGTVCMLCIIGLGGIGKTELAKALYHNIVHQFEAASFLANVREKSNKINGLEDLQKTLLTEMFKQPNTELGSTNKRIDEIKYKLGRKKVLLVLDDVNEMKQLENLAGGSDWFGPGSRIIITTRDKEMHLEKTILKQDMNLCLLARLVMRKVFHWL</sequence>
<dbReference type="Pfam" id="PF00931">
    <property type="entry name" value="NB-ARC"/>
    <property type="match status" value="1"/>
</dbReference>
<dbReference type="InterPro" id="IPR044974">
    <property type="entry name" value="Disease_R_plants"/>
</dbReference>
<dbReference type="PROSITE" id="PS50104">
    <property type="entry name" value="TIR"/>
    <property type="match status" value="1"/>
</dbReference>
<dbReference type="GO" id="GO:0006952">
    <property type="term" value="P:defense response"/>
    <property type="evidence" value="ECO:0007669"/>
    <property type="project" value="InterPro"/>
</dbReference>
<dbReference type="InterPro" id="IPR002182">
    <property type="entry name" value="NB-ARC"/>
</dbReference>
<dbReference type="AlphaFoldDB" id="A0A2K3LWZ5"/>
<evidence type="ECO:0000259" key="1">
    <source>
        <dbReference type="PROSITE" id="PS50104"/>
    </source>
</evidence>
<dbReference type="Proteomes" id="UP000236291">
    <property type="component" value="Unassembled WGS sequence"/>
</dbReference>
<comment type="caution">
    <text evidence="2">The sequence shown here is derived from an EMBL/GenBank/DDBJ whole genome shotgun (WGS) entry which is preliminary data.</text>
</comment>
<evidence type="ECO:0000313" key="2">
    <source>
        <dbReference type="EMBL" id="PNX83058.1"/>
    </source>
</evidence>
<name>A0A2K3LWZ5_TRIPR</name>
<dbReference type="Gene3D" id="3.40.50.10140">
    <property type="entry name" value="Toll/interleukin-1 receptor homology (TIR) domain"/>
    <property type="match status" value="1"/>
</dbReference>
<dbReference type="STRING" id="57577.A0A2K3LWZ5"/>
<dbReference type="SUPFAM" id="SSF52200">
    <property type="entry name" value="Toll/Interleukin receptor TIR domain"/>
    <property type="match status" value="1"/>
</dbReference>
<dbReference type="GO" id="GO:0043531">
    <property type="term" value="F:ADP binding"/>
    <property type="evidence" value="ECO:0007669"/>
    <property type="project" value="InterPro"/>
</dbReference>
<feature type="domain" description="TIR" evidence="1">
    <location>
        <begin position="1"/>
        <end position="149"/>
    </location>
</feature>
<dbReference type="GO" id="GO:0007165">
    <property type="term" value="P:signal transduction"/>
    <property type="evidence" value="ECO:0007669"/>
    <property type="project" value="InterPro"/>
</dbReference>
<evidence type="ECO:0000313" key="3">
    <source>
        <dbReference type="Proteomes" id="UP000236291"/>
    </source>
</evidence>
<gene>
    <name evidence="2" type="primary">CCP</name>
    <name evidence="2" type="ORF">L195_g039096</name>
</gene>
<dbReference type="PANTHER" id="PTHR11017:SF587">
    <property type="entry name" value="NB-ARC DOMAIN PROTEIN"/>
    <property type="match status" value="1"/>
</dbReference>
<dbReference type="ExpressionAtlas" id="A0A2K3LWZ5">
    <property type="expression patterns" value="baseline"/>
</dbReference>
<dbReference type="InterPro" id="IPR027417">
    <property type="entry name" value="P-loop_NTPase"/>
</dbReference>
<dbReference type="SMART" id="SM00255">
    <property type="entry name" value="TIR"/>
    <property type="match status" value="1"/>
</dbReference>
<accession>A0A2K3LWZ5</accession>